<feature type="compositionally biased region" description="Acidic residues" evidence="1">
    <location>
        <begin position="124"/>
        <end position="134"/>
    </location>
</feature>
<feature type="compositionally biased region" description="Basic residues" evidence="1">
    <location>
        <begin position="158"/>
        <end position="182"/>
    </location>
</feature>
<feature type="region of interest" description="Disordered" evidence="1">
    <location>
        <begin position="454"/>
        <end position="520"/>
    </location>
</feature>
<dbReference type="AlphaFoldDB" id="A0AAN6VQ24"/>
<dbReference type="Proteomes" id="UP001302745">
    <property type="component" value="Unassembled WGS sequence"/>
</dbReference>
<protein>
    <submittedName>
        <fullName evidence="2">Uncharacterized protein</fullName>
    </submittedName>
</protein>
<dbReference type="EMBL" id="MU856893">
    <property type="protein sequence ID" value="KAK4155209.1"/>
    <property type="molecule type" value="Genomic_DNA"/>
</dbReference>
<reference evidence="2" key="1">
    <citation type="journal article" date="2023" name="Mol. Phylogenet. Evol.">
        <title>Genome-scale phylogeny and comparative genomics of the fungal order Sordariales.</title>
        <authorList>
            <person name="Hensen N."/>
            <person name="Bonometti L."/>
            <person name="Westerberg I."/>
            <person name="Brannstrom I.O."/>
            <person name="Guillou S."/>
            <person name="Cros-Aarteil S."/>
            <person name="Calhoun S."/>
            <person name="Haridas S."/>
            <person name="Kuo A."/>
            <person name="Mondo S."/>
            <person name="Pangilinan J."/>
            <person name="Riley R."/>
            <person name="LaButti K."/>
            <person name="Andreopoulos B."/>
            <person name="Lipzen A."/>
            <person name="Chen C."/>
            <person name="Yan M."/>
            <person name="Daum C."/>
            <person name="Ng V."/>
            <person name="Clum A."/>
            <person name="Steindorff A."/>
            <person name="Ohm R.A."/>
            <person name="Martin F."/>
            <person name="Silar P."/>
            <person name="Natvig D.O."/>
            <person name="Lalanne C."/>
            <person name="Gautier V."/>
            <person name="Ament-Velasquez S.L."/>
            <person name="Kruys A."/>
            <person name="Hutchinson M.I."/>
            <person name="Powell A.J."/>
            <person name="Barry K."/>
            <person name="Miller A.N."/>
            <person name="Grigoriev I.V."/>
            <person name="Debuchy R."/>
            <person name="Gladieux P."/>
            <person name="Hiltunen Thoren M."/>
            <person name="Johannesson H."/>
        </authorList>
    </citation>
    <scope>NUCLEOTIDE SEQUENCE</scope>
    <source>
        <strain evidence="2">CBS 538.74</strain>
    </source>
</reference>
<name>A0AAN6VQ24_9PEZI</name>
<feature type="compositionally biased region" description="Pro residues" evidence="1">
    <location>
        <begin position="232"/>
        <end position="246"/>
    </location>
</feature>
<evidence type="ECO:0000256" key="1">
    <source>
        <dbReference type="SAM" id="MobiDB-lite"/>
    </source>
</evidence>
<proteinExistence type="predicted"/>
<reference evidence="2" key="2">
    <citation type="submission" date="2023-05" db="EMBL/GenBank/DDBJ databases">
        <authorList>
            <consortium name="Lawrence Berkeley National Laboratory"/>
            <person name="Steindorff A."/>
            <person name="Hensen N."/>
            <person name="Bonometti L."/>
            <person name="Westerberg I."/>
            <person name="Brannstrom I.O."/>
            <person name="Guillou S."/>
            <person name="Cros-Aarteil S."/>
            <person name="Calhoun S."/>
            <person name="Haridas S."/>
            <person name="Kuo A."/>
            <person name="Mondo S."/>
            <person name="Pangilinan J."/>
            <person name="Riley R."/>
            <person name="Labutti K."/>
            <person name="Andreopoulos B."/>
            <person name="Lipzen A."/>
            <person name="Chen C."/>
            <person name="Yanf M."/>
            <person name="Daum C."/>
            <person name="Ng V."/>
            <person name="Clum A."/>
            <person name="Ohm R."/>
            <person name="Martin F."/>
            <person name="Silar P."/>
            <person name="Natvig D."/>
            <person name="Lalanne C."/>
            <person name="Gautier V."/>
            <person name="Ament-Velasquez S.L."/>
            <person name="Kruys A."/>
            <person name="Hutchinson M.I."/>
            <person name="Powell A.J."/>
            <person name="Barry K."/>
            <person name="Miller A.N."/>
            <person name="Grigoriev I.V."/>
            <person name="Debuchy R."/>
            <person name="Gladieux P."/>
            <person name="Thoren M.H."/>
            <person name="Johannesson H."/>
        </authorList>
    </citation>
    <scope>NUCLEOTIDE SEQUENCE</scope>
    <source>
        <strain evidence="2">CBS 538.74</strain>
    </source>
</reference>
<organism evidence="2 3">
    <name type="scientific">Chaetomidium leptoderma</name>
    <dbReference type="NCBI Taxonomy" id="669021"/>
    <lineage>
        <taxon>Eukaryota</taxon>
        <taxon>Fungi</taxon>
        <taxon>Dikarya</taxon>
        <taxon>Ascomycota</taxon>
        <taxon>Pezizomycotina</taxon>
        <taxon>Sordariomycetes</taxon>
        <taxon>Sordariomycetidae</taxon>
        <taxon>Sordariales</taxon>
        <taxon>Chaetomiaceae</taxon>
        <taxon>Chaetomidium</taxon>
    </lineage>
</organism>
<feature type="region of interest" description="Disordered" evidence="1">
    <location>
        <begin position="89"/>
        <end position="284"/>
    </location>
</feature>
<feature type="compositionally biased region" description="Low complexity" evidence="1">
    <location>
        <begin position="271"/>
        <end position="284"/>
    </location>
</feature>
<sequence length="520" mass="54703">MAPGSSSPLVDLRAQVIENCEFFSEPHARISLVIAKEPLGTFKAIVLRTKGGIRTVLLSETAPSFYDALQALHVKSAEAVQNYIGANGFALPPSSGNRRSSKHAGGGHDDGHDSDSAASTVTLDDCESLSDDETVSIAPVRREKRSHRKADKSAKTSTAKHKQRHGRTRARSPSSSRHRARSRSTGSSSSDSELHYNPPPIPSHRPPFLNGFAQRLPPRPAQNAFSTMAMGPLPPLPPPPPPPPGPQSRIQRGHLAPGYINIPPPPPRPFFPFHNNQSNNNNNNKTPFTVPPPPLPLPPTTQTTITPAPTPTPTPTTMHDIILQIHWRHHGERRTLEQTPQITIARLQHAALAFVRRQAAGFVHVPSPQQDLPGYYRAALAGLKAAVRSVVVDGVAYDLTGGVQQVGAGGGGGNLTRLVEALSSPSSSSSEKGAGMGLPRFEVEGCGGGDFGNGGGVSPVLVRQGSGSGSGSGLGQQQQQQPGAGAGPPPRMVFPLAPGGLSNHNPPVYGQAAGQPQLLG</sequence>
<gene>
    <name evidence="2" type="ORF">C8A00DRAFT_42173</name>
</gene>
<comment type="caution">
    <text evidence="2">The sequence shown here is derived from an EMBL/GenBank/DDBJ whole genome shotgun (WGS) entry which is preliminary data.</text>
</comment>
<evidence type="ECO:0000313" key="2">
    <source>
        <dbReference type="EMBL" id="KAK4155209.1"/>
    </source>
</evidence>
<evidence type="ECO:0000313" key="3">
    <source>
        <dbReference type="Proteomes" id="UP001302745"/>
    </source>
</evidence>
<feature type="compositionally biased region" description="Basic and acidic residues" evidence="1">
    <location>
        <begin position="106"/>
        <end position="115"/>
    </location>
</feature>
<accession>A0AAN6VQ24</accession>
<keyword evidence="3" id="KW-1185">Reference proteome</keyword>